<evidence type="ECO:0000259" key="14">
    <source>
        <dbReference type="PROSITE" id="PS51217"/>
    </source>
</evidence>
<dbReference type="OrthoDB" id="9810135at2"/>
<keyword evidence="6" id="KW-0238">DNA-binding</keyword>
<comment type="catalytic activity">
    <reaction evidence="11">
        <text>ATP + H2O = ADP + phosphate + H(+)</text>
        <dbReference type="Rhea" id="RHEA:13065"/>
        <dbReference type="ChEBI" id="CHEBI:15377"/>
        <dbReference type="ChEBI" id="CHEBI:15378"/>
        <dbReference type="ChEBI" id="CHEBI:30616"/>
        <dbReference type="ChEBI" id="CHEBI:43474"/>
        <dbReference type="ChEBI" id="CHEBI:456216"/>
        <dbReference type="EC" id="5.6.2.4"/>
    </reaction>
</comment>
<dbReference type="GO" id="GO:0005524">
    <property type="term" value="F:ATP binding"/>
    <property type="evidence" value="ECO:0007669"/>
    <property type="project" value="UniProtKB-UniRule"/>
</dbReference>
<dbReference type="InterPro" id="IPR014016">
    <property type="entry name" value="UvrD-like_ATP-bd"/>
</dbReference>
<feature type="domain" description="UvrD-like helicase ATP-binding" evidence="13">
    <location>
        <begin position="8"/>
        <end position="280"/>
    </location>
</feature>
<dbReference type="InterPro" id="IPR014017">
    <property type="entry name" value="DNA_helicase_UvrD-like_C"/>
</dbReference>
<evidence type="ECO:0000256" key="7">
    <source>
        <dbReference type="ARBA" id="ARBA00023235"/>
    </source>
</evidence>
<evidence type="ECO:0000256" key="8">
    <source>
        <dbReference type="ARBA" id="ARBA00034617"/>
    </source>
</evidence>
<dbReference type="Gene3D" id="1.10.486.10">
    <property type="entry name" value="PCRA, domain 4"/>
    <property type="match status" value="1"/>
</dbReference>
<dbReference type="GO" id="GO:0003677">
    <property type="term" value="F:DNA binding"/>
    <property type="evidence" value="ECO:0007669"/>
    <property type="project" value="UniProtKB-KW"/>
</dbReference>
<evidence type="ECO:0000256" key="11">
    <source>
        <dbReference type="ARBA" id="ARBA00048988"/>
    </source>
</evidence>
<dbReference type="GO" id="GO:0016887">
    <property type="term" value="F:ATP hydrolysis activity"/>
    <property type="evidence" value="ECO:0007669"/>
    <property type="project" value="RHEA"/>
</dbReference>
<dbReference type="GO" id="GO:0005829">
    <property type="term" value="C:cytosol"/>
    <property type="evidence" value="ECO:0007669"/>
    <property type="project" value="TreeGrafter"/>
</dbReference>
<dbReference type="Gene3D" id="1.10.10.160">
    <property type="match status" value="1"/>
</dbReference>
<feature type="domain" description="UvrD-like helicase C-terminal" evidence="14">
    <location>
        <begin position="281"/>
        <end position="545"/>
    </location>
</feature>
<accession>A0A1Y1S291</accession>
<proteinExistence type="inferred from homology"/>
<comment type="catalytic activity">
    <reaction evidence="8">
        <text>Couples ATP hydrolysis with the unwinding of duplex DNA by translocating in the 3'-5' direction.</text>
        <dbReference type="EC" id="5.6.2.4"/>
    </reaction>
</comment>
<protein>
    <recommendedName>
        <fullName evidence="9">DNA 3'-5' helicase</fullName>
        <ecNumber evidence="9">5.6.2.4</ecNumber>
    </recommendedName>
    <alternativeName>
        <fullName evidence="10">DNA 3'-5' helicase II</fullName>
    </alternativeName>
</protein>
<dbReference type="Proteomes" id="UP000192343">
    <property type="component" value="Unassembled WGS sequence"/>
</dbReference>
<comment type="caution">
    <text evidence="15">The sequence shown here is derived from an EMBL/GenBank/DDBJ whole genome shotgun (WGS) entry which is preliminary data.</text>
</comment>
<dbReference type="PROSITE" id="PS51217">
    <property type="entry name" value="UVRD_HELICASE_CTER"/>
    <property type="match status" value="1"/>
</dbReference>
<keyword evidence="3 12" id="KW-0378">Hydrolase</keyword>
<dbReference type="InterPro" id="IPR027417">
    <property type="entry name" value="P-loop_NTPase"/>
</dbReference>
<sequence>MRSPDYLESLNPQQLEAVTHYGTPLLILAGAGSGKTRVITTRIAYLCDVAGFDPRSILAVTFTNKASREMAERAASLSPGTRGVMIRTFHSFGAWLLRRNAHLAGLKSGFTIYDDDDSLTLLHSTQDSRKKQDLKRYVRMISRAKDYALGPEDDLTTISSDPELPRLYRLYQERLDRMGNVDFGDLIMKPVRLLGEVEELRRRFHQRFKAVMVDEYQDSNVAQFKLLKALSGPDTDICVVGDEDQSIYRFRGAEVQNILNFSREFKGTRVIRLEENYRSTGTILAVASSVIANNQERLGKTLWTRNPEGVRARIVYLRDHDEEAEYCARLLGDRRYSDTAILYRTNAQSLAFESVFLRRGIPYRIVGSLRFYEREEVKDVLAFLAFISNSLDEVAFRRIVNKPARGIGNTTLQRILDQAEGDDLLSACEAILPSLGGRSAAGLAGFVDLFRRLQQMLESAPLAEVIELLIRDSGLYEYHQKQDEVAATQKTSNLEEMVNAAADYGRGPEALVSFLEDIELDRSRMTAEEESGEYVTLITMHNTKGLEFPRVIITGMEEELFPGNNGFREVDYEEERRIFYVSLTRAREELILTSCRSRFIWGRRNLQSPSCFLREIPQERVEVEGDEKPAASAALTYSPGDGVYHDAYGTGVVVKSWLNGERELIIVRFETGRSATFYPEFENHLERVYIDEF</sequence>
<dbReference type="RefSeq" id="WP_083047945.1">
    <property type="nucleotide sequence ID" value="NZ_MWQY01000002.1"/>
</dbReference>
<evidence type="ECO:0000313" key="15">
    <source>
        <dbReference type="EMBL" id="ORC37863.1"/>
    </source>
</evidence>
<dbReference type="Pfam" id="PF00580">
    <property type="entry name" value="UvrD-helicase"/>
    <property type="match status" value="1"/>
</dbReference>
<dbReference type="PANTHER" id="PTHR11070">
    <property type="entry name" value="UVRD / RECB / PCRA DNA HELICASE FAMILY MEMBER"/>
    <property type="match status" value="1"/>
</dbReference>
<keyword evidence="7" id="KW-0413">Isomerase</keyword>
<dbReference type="GO" id="GO:0043138">
    <property type="term" value="F:3'-5' DNA helicase activity"/>
    <property type="evidence" value="ECO:0007669"/>
    <property type="project" value="UniProtKB-EC"/>
</dbReference>
<name>A0A1Y1S291_9SPIO</name>
<dbReference type="Pfam" id="PF13361">
    <property type="entry name" value="UvrD_C"/>
    <property type="match status" value="1"/>
</dbReference>
<keyword evidence="4 12" id="KW-0347">Helicase</keyword>
<evidence type="ECO:0000256" key="5">
    <source>
        <dbReference type="ARBA" id="ARBA00022840"/>
    </source>
</evidence>
<dbReference type="GO" id="GO:0033202">
    <property type="term" value="C:DNA helicase complex"/>
    <property type="evidence" value="ECO:0007669"/>
    <property type="project" value="TreeGrafter"/>
</dbReference>
<evidence type="ECO:0000256" key="10">
    <source>
        <dbReference type="ARBA" id="ARBA00034923"/>
    </source>
</evidence>
<evidence type="ECO:0000313" key="16">
    <source>
        <dbReference type="Proteomes" id="UP000192343"/>
    </source>
</evidence>
<keyword evidence="2 12" id="KW-0547">Nucleotide-binding</keyword>
<keyword evidence="5 12" id="KW-0067">ATP-binding</keyword>
<evidence type="ECO:0000256" key="3">
    <source>
        <dbReference type="ARBA" id="ARBA00022801"/>
    </source>
</evidence>
<evidence type="ECO:0000256" key="2">
    <source>
        <dbReference type="ARBA" id="ARBA00022741"/>
    </source>
</evidence>
<keyword evidence="16" id="KW-1185">Reference proteome</keyword>
<dbReference type="PANTHER" id="PTHR11070:SF2">
    <property type="entry name" value="ATP-DEPENDENT DNA HELICASE SRS2"/>
    <property type="match status" value="1"/>
</dbReference>
<evidence type="ECO:0000256" key="12">
    <source>
        <dbReference type="PROSITE-ProRule" id="PRU00560"/>
    </source>
</evidence>
<evidence type="ECO:0000256" key="1">
    <source>
        <dbReference type="ARBA" id="ARBA00009922"/>
    </source>
</evidence>
<dbReference type="AlphaFoldDB" id="A0A1Y1S291"/>
<feature type="binding site" evidence="12">
    <location>
        <begin position="29"/>
        <end position="36"/>
    </location>
    <ligand>
        <name>ATP</name>
        <dbReference type="ChEBI" id="CHEBI:30616"/>
    </ligand>
</feature>
<evidence type="ECO:0000256" key="6">
    <source>
        <dbReference type="ARBA" id="ARBA00023125"/>
    </source>
</evidence>
<dbReference type="PROSITE" id="PS51198">
    <property type="entry name" value="UVRD_HELICASE_ATP_BIND"/>
    <property type="match status" value="1"/>
</dbReference>
<gene>
    <name evidence="15" type="ORF">B4O97_02350</name>
</gene>
<dbReference type="SUPFAM" id="SSF52540">
    <property type="entry name" value="P-loop containing nucleoside triphosphate hydrolases"/>
    <property type="match status" value="1"/>
</dbReference>
<reference evidence="15 16" key="1">
    <citation type="submission" date="2017-03" db="EMBL/GenBank/DDBJ databases">
        <title>Draft Genome sequence of Marispirochaeta sp. strain JC444.</title>
        <authorList>
            <person name="Shivani Y."/>
            <person name="Subhash Y."/>
            <person name="Sasikala C."/>
            <person name="Ramana C."/>
        </authorList>
    </citation>
    <scope>NUCLEOTIDE SEQUENCE [LARGE SCALE GENOMIC DNA]</scope>
    <source>
        <strain evidence="15 16">JC444</strain>
    </source>
</reference>
<dbReference type="InterPro" id="IPR000212">
    <property type="entry name" value="DNA_helicase_UvrD/REP"/>
</dbReference>
<dbReference type="CDD" id="cd17932">
    <property type="entry name" value="DEXQc_UvrD"/>
    <property type="match status" value="1"/>
</dbReference>
<dbReference type="EC" id="5.6.2.4" evidence="9"/>
<dbReference type="GO" id="GO:0000725">
    <property type="term" value="P:recombinational repair"/>
    <property type="evidence" value="ECO:0007669"/>
    <property type="project" value="TreeGrafter"/>
</dbReference>
<evidence type="ECO:0000256" key="9">
    <source>
        <dbReference type="ARBA" id="ARBA00034808"/>
    </source>
</evidence>
<evidence type="ECO:0000259" key="13">
    <source>
        <dbReference type="PROSITE" id="PS51198"/>
    </source>
</evidence>
<dbReference type="EMBL" id="MWQY01000002">
    <property type="protein sequence ID" value="ORC37863.1"/>
    <property type="molecule type" value="Genomic_DNA"/>
</dbReference>
<dbReference type="InterPro" id="IPR013986">
    <property type="entry name" value="DExx_box_DNA_helicase_dom_sf"/>
</dbReference>
<evidence type="ECO:0000256" key="4">
    <source>
        <dbReference type="ARBA" id="ARBA00022806"/>
    </source>
</evidence>
<organism evidence="15 16">
    <name type="scientific">Marispirochaeta aestuarii</name>
    <dbReference type="NCBI Taxonomy" id="1963862"/>
    <lineage>
        <taxon>Bacteria</taxon>
        <taxon>Pseudomonadati</taxon>
        <taxon>Spirochaetota</taxon>
        <taxon>Spirochaetia</taxon>
        <taxon>Spirochaetales</taxon>
        <taxon>Spirochaetaceae</taxon>
        <taxon>Marispirochaeta</taxon>
    </lineage>
</organism>
<comment type="similarity">
    <text evidence="1">Belongs to the helicase family. UvrD subfamily.</text>
</comment>
<dbReference type="STRING" id="1963862.B4O97_02350"/>
<dbReference type="Gene3D" id="3.40.50.300">
    <property type="entry name" value="P-loop containing nucleotide triphosphate hydrolases"/>
    <property type="match status" value="2"/>
</dbReference>